<evidence type="ECO:0000313" key="4">
    <source>
        <dbReference type="EMBL" id="BDT62523.1"/>
    </source>
</evidence>
<evidence type="ECO:0000256" key="1">
    <source>
        <dbReference type="ARBA" id="ARBA00008857"/>
    </source>
</evidence>
<dbReference type="EMBL" id="LC738875">
    <property type="protein sequence ID" value="BDT62523.1"/>
    <property type="molecule type" value="Genomic_DNA"/>
</dbReference>
<name>A0A9C7BMU9_9VIRU</name>
<dbReference type="SUPFAM" id="SSF56349">
    <property type="entry name" value="DNA breaking-rejoining enzymes"/>
    <property type="match status" value="1"/>
</dbReference>
<dbReference type="Gene3D" id="1.10.443.10">
    <property type="entry name" value="Intergrase catalytic core"/>
    <property type="match status" value="1"/>
</dbReference>
<evidence type="ECO:0000256" key="2">
    <source>
        <dbReference type="ARBA" id="ARBA00023172"/>
    </source>
</evidence>
<accession>A0A9C7BMU9</accession>
<feature type="compositionally biased region" description="Basic and acidic residues" evidence="3">
    <location>
        <begin position="520"/>
        <end position="532"/>
    </location>
</feature>
<dbReference type="GO" id="GO:0015074">
    <property type="term" value="P:DNA integration"/>
    <property type="evidence" value="ECO:0007669"/>
    <property type="project" value="InterPro"/>
</dbReference>
<protein>
    <submittedName>
        <fullName evidence="4">Tyrosine recombinase</fullName>
    </submittedName>
</protein>
<dbReference type="GO" id="GO:0003677">
    <property type="term" value="F:DNA binding"/>
    <property type="evidence" value="ECO:0007669"/>
    <property type="project" value="InterPro"/>
</dbReference>
<dbReference type="GO" id="GO:0006310">
    <property type="term" value="P:DNA recombination"/>
    <property type="evidence" value="ECO:0007669"/>
    <property type="project" value="UniProtKB-KW"/>
</dbReference>
<keyword evidence="2" id="KW-0233">DNA recombination</keyword>
<comment type="similarity">
    <text evidence="1">Belongs to the 'phage' integrase family.</text>
</comment>
<feature type="region of interest" description="Disordered" evidence="3">
    <location>
        <begin position="520"/>
        <end position="549"/>
    </location>
</feature>
<evidence type="ECO:0000256" key="3">
    <source>
        <dbReference type="SAM" id="MobiDB-lite"/>
    </source>
</evidence>
<sequence length="689" mass="80577">MICAICGKQPIKLKRHIQNTHKLEGKELERLYNQAKYEFKGLSYRECSICGKGVRYLRLHLTRMHKLDPSTPEYKEAVGTQSEYARSVNRERLEKIRTRRRHINANVPVSVFEWIRYEARAGTSVDSKGMRRNVRLVLDILRHNSLNFMDLVTPNLIDRTYKIVYDELVKKYKHLSISVILGHVKRFVDWACSEADFIISPRVRREHEMYTKLCRRRGGRENLDRKMEEYIPTLRDVAPLIQAVKHRHIIDGLLKNPSKTIENDSIDLIHATIALPCILKCGVRTGVLMNMRVDEVLGATRYQEGFIIKVKNHKTSEHYGPYQIGLTEEEYNLILNFIRNRTWTSEYTFSTKGGKKFSLSNIQRFMRVLFNMYGLKDLRITTFRKFLTSYIHKDGNDNMIEATASLLKHSVKTARKDYKAMQHDRDALRTANSLSHMLKRQLEQLGQGLLDNGGYHNKEGNIRNDMSGGIVNDTEIIEHVENDGHVIQAQEIDDVIRPDGHLEDIEDDDMERLILEDCEESKEQQDQNEHRQQQQQQNHQQQEKSTKMEPMKINEMLLVGENDIDKENETANTSRIQSGLQYKTKIFVRSPNSFVSHVSKDLKDPLTEKTIIVKKVCGPRRFFLPRHLDKIKNIFNCHIQAGMKPTIREIRDKDNELREIYEHGYETENIENKIAESVRSQIRLNLKKK</sequence>
<dbReference type="InterPro" id="IPR013762">
    <property type="entry name" value="Integrase-like_cat_sf"/>
</dbReference>
<reference evidence="4" key="1">
    <citation type="submission" date="2022-10" db="EMBL/GenBank/DDBJ databases">
        <title>Genome sequences of endogenous nimaviruses in decapod crustaceans.</title>
        <authorList>
            <person name="Kawato S."/>
            <person name="Nozaki R."/>
            <person name="Kondo H."/>
            <person name="Hirono I."/>
        </authorList>
    </citation>
    <scope>NUCLEOTIDE SEQUENCE</scope>
    <source>
        <strain evidence="4">Okinawa2016</strain>
    </source>
</reference>
<organism evidence="4">
    <name type="scientific">Melicertus latisulcatus pemonivirus</name>
    <dbReference type="NCBI Taxonomy" id="2984278"/>
    <lineage>
        <taxon>Viruses</taxon>
        <taxon>Viruses incertae sedis</taxon>
        <taxon>Naldaviricetes</taxon>
        <taxon>Nimaviridae</taxon>
    </lineage>
</organism>
<proteinExistence type="inferred from homology"/>
<dbReference type="InterPro" id="IPR011010">
    <property type="entry name" value="DNA_brk_join_enz"/>
</dbReference>